<dbReference type="GeneID" id="106809587"/>
<evidence type="ECO:0000256" key="1">
    <source>
        <dbReference type="SAM" id="MobiDB-lite"/>
    </source>
</evidence>
<reference evidence="3" key="1">
    <citation type="submission" date="2025-08" db="UniProtKB">
        <authorList>
            <consortium name="RefSeq"/>
        </authorList>
    </citation>
    <scope>IDENTIFICATION</scope>
</reference>
<gene>
    <name evidence="3" type="primary">LOC106809587</name>
</gene>
<organism evidence="2 3">
    <name type="scientific">Priapulus caudatus</name>
    <name type="common">Priapulid worm</name>
    <dbReference type="NCBI Taxonomy" id="37621"/>
    <lineage>
        <taxon>Eukaryota</taxon>
        <taxon>Metazoa</taxon>
        <taxon>Ecdysozoa</taxon>
        <taxon>Scalidophora</taxon>
        <taxon>Priapulida</taxon>
        <taxon>Priapulimorpha</taxon>
        <taxon>Priapulimorphida</taxon>
        <taxon>Priapulidae</taxon>
        <taxon>Priapulus</taxon>
    </lineage>
</organism>
<name>A0ABM1E7N5_PRICU</name>
<accession>A0ABM1E7N5</accession>
<feature type="compositionally biased region" description="Basic and acidic residues" evidence="1">
    <location>
        <begin position="84"/>
        <end position="93"/>
    </location>
</feature>
<feature type="compositionally biased region" description="Basic and acidic residues" evidence="1">
    <location>
        <begin position="109"/>
        <end position="120"/>
    </location>
</feature>
<feature type="region of interest" description="Disordered" evidence="1">
    <location>
        <begin position="73"/>
        <end position="136"/>
    </location>
</feature>
<keyword evidence="2" id="KW-1185">Reference proteome</keyword>
<evidence type="ECO:0000313" key="2">
    <source>
        <dbReference type="Proteomes" id="UP000695022"/>
    </source>
</evidence>
<evidence type="ECO:0000313" key="3">
    <source>
        <dbReference type="RefSeq" id="XP_014668206.1"/>
    </source>
</evidence>
<sequence>MACASGYFQPGYGRARRHGGAYDATGGHSIGSISDAGSYSRGAAFGAGGTGAYSRKGHSYGHGHEDGYGNRWGDGHANGYKEGQGNEHGDQSGHGHGINWGYADGNGHGVHDGQHYDHSRGNLWRHGSKSVGDRSGSLGNIGNFVNDLGTIGSIGHLGNIDEYAGGGSGIHNSYRY</sequence>
<feature type="compositionally biased region" description="Gly residues" evidence="1">
    <location>
        <begin position="94"/>
        <end position="108"/>
    </location>
</feature>
<proteinExistence type="predicted"/>
<dbReference type="Proteomes" id="UP000695022">
    <property type="component" value="Unplaced"/>
</dbReference>
<protein>
    <submittedName>
        <fullName evidence="3">Glycine-rich cell wall structural protein 1.8-like</fullName>
    </submittedName>
</protein>
<dbReference type="RefSeq" id="XP_014668206.1">
    <property type="nucleotide sequence ID" value="XM_014812720.1"/>
</dbReference>